<sequence>MAPPLELIDDVAAEIFLRLPPDEPKHLFRTSLVCKTWLRIVTDPDFRRRYRAFHRVPPLLGYIQRRQVMEGDPEPRLVPTTAVLLTPNPSFRRALDCRHGRVLVHVYRGCGHHLVWDPVTGDQQRVPDAGIEWLIYSAAVFCAVSGCDHTDCHGGPFRVVFIATDDREELVKVTVYSSETRVWSKPVTLDSGCEAYVRHEKDARDNGGVIGMFYTPYVEPRRGAVIGDEIYFTIRWANAIVKYDWRKNCISIINSPSRDAYYISLMEMEDGALGFCCIQDWDLYLWSWKVSSEGAGEWVQSRVIELKGMIPVVNPDDAAVVVGSTEGVGVIFVSTDAGLFSFELKSGRVRKVDEREVYYSILPYMSFYTPALRFFPPISHPNRRRYFAMAPPPELIDDVTAEIFLCLPPDEPACLFRASLVCKRWMRILRDPDFVRQYRAFHRTPPLLGFLHRRTVIDEDPAPRLVPTTAVPAFPHPASCCTPRALDCRHGRVLLHIRGDESVEFLVWDPVTGYQHAVPRVEIDWMTYSAAVLCGVPGCDHIHCRGGRFLVIFIATDDRDGLIRTRVYSSETGAWSTLASLSHGFVNYVQPRRGVLIGNEIFFTIVRGTAIVKHDWRKNCLSVIKPPPVEYYNMVTLMVMEEEDSSLGFIGIRDSNLYLWSRKVNSVGAAEWVQCRVIELETMIPKANPSNGACVVGFAEGVDVIFISTGAGLFMIELKSGRERKVGRPGSYYSILPYMSFYTPGILLVLAYLLPCILHLLDGSLLP</sequence>
<evidence type="ECO:0000313" key="3">
    <source>
        <dbReference type="EMBL" id="GJN24409.1"/>
    </source>
</evidence>
<feature type="domain" description="F-box" evidence="2">
    <location>
        <begin position="395"/>
        <end position="438"/>
    </location>
</feature>
<evidence type="ECO:0000256" key="1">
    <source>
        <dbReference type="SAM" id="Phobius"/>
    </source>
</evidence>
<reference evidence="3" key="2">
    <citation type="submission" date="2021-12" db="EMBL/GenBank/DDBJ databases">
        <title>Resequencing data analysis of finger millet.</title>
        <authorList>
            <person name="Hatakeyama M."/>
            <person name="Aluri S."/>
            <person name="Balachadran M.T."/>
            <person name="Sivarajan S.R."/>
            <person name="Poveda L."/>
            <person name="Shimizu-Inatsugi R."/>
            <person name="Schlapbach R."/>
            <person name="Sreeman S.M."/>
            <person name="Shimizu K.K."/>
        </authorList>
    </citation>
    <scope>NUCLEOTIDE SEQUENCE</scope>
</reference>
<dbReference type="InterPro" id="IPR056594">
    <property type="entry name" value="AT5G49610-like_b-prop"/>
</dbReference>
<keyword evidence="1" id="KW-1133">Transmembrane helix</keyword>
<dbReference type="Gene3D" id="1.20.1280.50">
    <property type="match status" value="2"/>
</dbReference>
<accession>A0AAV5EPI2</accession>
<proteinExistence type="predicted"/>
<reference evidence="3" key="1">
    <citation type="journal article" date="2018" name="DNA Res.">
        <title>Multiple hybrid de novo genome assembly of finger millet, an orphan allotetraploid crop.</title>
        <authorList>
            <person name="Hatakeyama M."/>
            <person name="Aluri S."/>
            <person name="Balachadran M.T."/>
            <person name="Sivarajan S.R."/>
            <person name="Patrignani A."/>
            <person name="Gruter S."/>
            <person name="Poveda L."/>
            <person name="Shimizu-Inatsugi R."/>
            <person name="Baeten J."/>
            <person name="Francoijs K.J."/>
            <person name="Nataraja K.N."/>
            <person name="Reddy Y.A.N."/>
            <person name="Phadnis S."/>
            <person name="Ravikumar R.L."/>
            <person name="Schlapbach R."/>
            <person name="Sreeman S.M."/>
            <person name="Shimizu K.K."/>
        </authorList>
    </citation>
    <scope>NUCLEOTIDE SEQUENCE</scope>
</reference>
<organism evidence="3 4">
    <name type="scientific">Eleusine coracana subsp. coracana</name>
    <dbReference type="NCBI Taxonomy" id="191504"/>
    <lineage>
        <taxon>Eukaryota</taxon>
        <taxon>Viridiplantae</taxon>
        <taxon>Streptophyta</taxon>
        <taxon>Embryophyta</taxon>
        <taxon>Tracheophyta</taxon>
        <taxon>Spermatophyta</taxon>
        <taxon>Magnoliopsida</taxon>
        <taxon>Liliopsida</taxon>
        <taxon>Poales</taxon>
        <taxon>Poaceae</taxon>
        <taxon>PACMAD clade</taxon>
        <taxon>Chloridoideae</taxon>
        <taxon>Cynodonteae</taxon>
        <taxon>Eleusininae</taxon>
        <taxon>Eleusine</taxon>
    </lineage>
</organism>
<dbReference type="InterPro" id="IPR036047">
    <property type="entry name" value="F-box-like_dom_sf"/>
</dbReference>
<dbReference type="Pfam" id="PF00646">
    <property type="entry name" value="F-box"/>
    <property type="match status" value="2"/>
</dbReference>
<comment type="caution">
    <text evidence="3">The sequence shown here is derived from an EMBL/GenBank/DDBJ whole genome shotgun (WGS) entry which is preliminary data.</text>
</comment>
<dbReference type="SMART" id="SM00256">
    <property type="entry name" value="FBOX"/>
    <property type="match status" value="2"/>
</dbReference>
<gene>
    <name evidence="3" type="primary">gb12147</name>
    <name evidence="3" type="ORF">PR202_gb12147</name>
</gene>
<dbReference type="Pfam" id="PF23635">
    <property type="entry name" value="Beta-prop_AT5G49610-like"/>
    <property type="match status" value="1"/>
</dbReference>
<dbReference type="Proteomes" id="UP001054889">
    <property type="component" value="Unassembled WGS sequence"/>
</dbReference>
<dbReference type="EMBL" id="BQKI01000077">
    <property type="protein sequence ID" value="GJN24409.1"/>
    <property type="molecule type" value="Genomic_DNA"/>
</dbReference>
<protein>
    <recommendedName>
        <fullName evidence="2">F-box domain-containing protein</fullName>
    </recommendedName>
</protein>
<dbReference type="InterPro" id="IPR001810">
    <property type="entry name" value="F-box_dom"/>
</dbReference>
<keyword evidence="1" id="KW-0472">Membrane</keyword>
<feature type="transmembrane region" description="Helical" evidence="1">
    <location>
        <begin position="739"/>
        <end position="761"/>
    </location>
</feature>
<name>A0AAV5EPI2_ELECO</name>
<feature type="transmembrane region" description="Helical" evidence="1">
    <location>
        <begin position="695"/>
        <end position="718"/>
    </location>
</feature>
<dbReference type="SUPFAM" id="SSF81383">
    <property type="entry name" value="F-box domain"/>
    <property type="match status" value="2"/>
</dbReference>
<keyword evidence="4" id="KW-1185">Reference proteome</keyword>
<evidence type="ECO:0000259" key="2">
    <source>
        <dbReference type="SMART" id="SM00256"/>
    </source>
</evidence>
<feature type="domain" description="F-box" evidence="2">
    <location>
        <begin position="7"/>
        <end position="50"/>
    </location>
</feature>
<dbReference type="AlphaFoldDB" id="A0AAV5EPI2"/>
<evidence type="ECO:0000313" key="4">
    <source>
        <dbReference type="Proteomes" id="UP001054889"/>
    </source>
</evidence>
<dbReference type="PANTHER" id="PTHR32133:SF348">
    <property type="entry name" value="F-BOX DOMAIN-CONTAINING PROTEIN"/>
    <property type="match status" value="1"/>
</dbReference>
<keyword evidence="1" id="KW-0812">Transmembrane</keyword>
<dbReference type="PANTHER" id="PTHR32133">
    <property type="entry name" value="OS07G0120400 PROTEIN"/>
    <property type="match status" value="1"/>
</dbReference>